<keyword evidence="12" id="KW-1185">Reference proteome</keyword>
<evidence type="ECO:0008006" key="13">
    <source>
        <dbReference type="Google" id="ProtNLM"/>
    </source>
</evidence>
<dbReference type="InterPro" id="IPR050622">
    <property type="entry name" value="CPA3_antiporter_subunitB"/>
</dbReference>
<evidence type="ECO:0000313" key="12">
    <source>
        <dbReference type="Proteomes" id="UP000628736"/>
    </source>
</evidence>
<dbReference type="AlphaFoldDB" id="A0A8J6J8D0"/>
<feature type="transmembrane region" description="Helical" evidence="8">
    <location>
        <begin position="238"/>
        <end position="257"/>
    </location>
</feature>
<gene>
    <name evidence="11" type="ORF">H8S11_05665</name>
</gene>
<feature type="transmembrane region" description="Helical" evidence="8">
    <location>
        <begin position="106"/>
        <end position="127"/>
    </location>
</feature>
<evidence type="ECO:0000256" key="1">
    <source>
        <dbReference type="ARBA" id="ARBA00004651"/>
    </source>
</evidence>
<organism evidence="11 12">
    <name type="scientific">Flintibacter hominis</name>
    <dbReference type="NCBI Taxonomy" id="2763048"/>
    <lineage>
        <taxon>Bacteria</taxon>
        <taxon>Bacillati</taxon>
        <taxon>Bacillota</taxon>
        <taxon>Clostridia</taxon>
        <taxon>Eubacteriales</taxon>
        <taxon>Flintibacter</taxon>
    </lineage>
</organism>
<comment type="similarity">
    <text evidence="2">Belongs to the CPA3 antiporters (TC 2.A.63) subunit B family.</text>
</comment>
<keyword evidence="5 8" id="KW-1133">Transmembrane helix</keyword>
<protein>
    <recommendedName>
        <fullName evidence="13">Sodium:proton antiporter</fullName>
    </recommendedName>
</protein>
<evidence type="ECO:0000256" key="7">
    <source>
        <dbReference type="SAM" id="MobiDB-lite"/>
    </source>
</evidence>
<dbReference type="Proteomes" id="UP000628736">
    <property type="component" value="Unassembled WGS sequence"/>
</dbReference>
<feature type="transmembrane region" description="Helical" evidence="8">
    <location>
        <begin position="174"/>
        <end position="191"/>
    </location>
</feature>
<evidence type="ECO:0000256" key="4">
    <source>
        <dbReference type="ARBA" id="ARBA00022692"/>
    </source>
</evidence>
<feature type="domain" description="Na+/H+ antiporter MnhB subunit-related protein" evidence="9">
    <location>
        <begin position="208"/>
        <end position="329"/>
    </location>
</feature>
<evidence type="ECO:0000259" key="10">
    <source>
        <dbReference type="Pfam" id="PF20501"/>
    </source>
</evidence>
<dbReference type="InterPro" id="IPR046806">
    <property type="entry name" value="MrpA_C/MbhE"/>
</dbReference>
<feature type="domain" description="MrpA C-terminal/MbhE" evidence="10">
    <location>
        <begin position="138"/>
        <end position="193"/>
    </location>
</feature>
<keyword evidence="4 8" id="KW-0812">Transmembrane</keyword>
<feature type="transmembrane region" description="Helical" evidence="8">
    <location>
        <begin position="306"/>
        <end position="335"/>
    </location>
</feature>
<evidence type="ECO:0000256" key="3">
    <source>
        <dbReference type="ARBA" id="ARBA00022475"/>
    </source>
</evidence>
<evidence type="ECO:0000313" key="11">
    <source>
        <dbReference type="EMBL" id="MBC5722292.1"/>
    </source>
</evidence>
<keyword evidence="3" id="KW-1003">Cell membrane</keyword>
<keyword evidence="6 8" id="KW-0472">Membrane</keyword>
<proteinExistence type="inferred from homology"/>
<feature type="transmembrane region" description="Helical" evidence="8">
    <location>
        <begin position="212"/>
        <end position="232"/>
    </location>
</feature>
<evidence type="ECO:0000256" key="6">
    <source>
        <dbReference type="ARBA" id="ARBA00023136"/>
    </source>
</evidence>
<feature type="compositionally biased region" description="Acidic residues" evidence="7">
    <location>
        <begin position="20"/>
        <end position="32"/>
    </location>
</feature>
<dbReference type="PANTHER" id="PTHR33932">
    <property type="entry name" value="NA(+)/H(+) ANTIPORTER SUBUNIT B"/>
    <property type="match status" value="1"/>
</dbReference>
<reference evidence="11" key="1">
    <citation type="submission" date="2020-08" db="EMBL/GenBank/DDBJ databases">
        <title>Genome public.</title>
        <authorList>
            <person name="Liu C."/>
            <person name="Sun Q."/>
        </authorList>
    </citation>
    <scope>NUCLEOTIDE SEQUENCE</scope>
    <source>
        <strain evidence="11">NSJ-23</strain>
    </source>
</reference>
<dbReference type="EMBL" id="JACOPO010000003">
    <property type="protein sequence ID" value="MBC5722292.1"/>
    <property type="molecule type" value="Genomic_DNA"/>
</dbReference>
<accession>A0A8J6J8D0</accession>
<dbReference type="RefSeq" id="WP_186852497.1">
    <property type="nucleotide sequence ID" value="NZ_JACOPO010000003.1"/>
</dbReference>
<feature type="region of interest" description="Disordered" evidence="7">
    <location>
        <begin position="1"/>
        <end position="33"/>
    </location>
</feature>
<dbReference type="GO" id="GO:0005886">
    <property type="term" value="C:plasma membrane"/>
    <property type="evidence" value="ECO:0007669"/>
    <property type="project" value="UniProtKB-SubCell"/>
</dbReference>
<evidence type="ECO:0000259" key="9">
    <source>
        <dbReference type="Pfam" id="PF04039"/>
    </source>
</evidence>
<name>A0A8J6J8D0_9FIRM</name>
<feature type="transmembrane region" description="Helical" evidence="8">
    <location>
        <begin position="269"/>
        <end position="286"/>
    </location>
</feature>
<dbReference type="PANTHER" id="PTHR33932:SF4">
    <property type="entry name" value="NA(+)_H(+) ANTIPORTER SUBUNIT B"/>
    <property type="match status" value="1"/>
</dbReference>
<evidence type="ECO:0000256" key="5">
    <source>
        <dbReference type="ARBA" id="ARBA00022989"/>
    </source>
</evidence>
<feature type="compositionally biased region" description="Basic and acidic residues" evidence="7">
    <location>
        <begin position="1"/>
        <end position="19"/>
    </location>
</feature>
<comment type="caution">
    <text evidence="11">The sequence shown here is derived from an EMBL/GenBank/DDBJ whole genome shotgun (WGS) entry which is preliminary data.</text>
</comment>
<dbReference type="InterPro" id="IPR007182">
    <property type="entry name" value="MnhB"/>
</dbReference>
<dbReference type="Pfam" id="PF04039">
    <property type="entry name" value="MnhB"/>
    <property type="match status" value="1"/>
</dbReference>
<evidence type="ECO:0000256" key="2">
    <source>
        <dbReference type="ARBA" id="ARBA00009425"/>
    </source>
</evidence>
<evidence type="ECO:0000256" key="8">
    <source>
        <dbReference type="SAM" id="Phobius"/>
    </source>
</evidence>
<comment type="subcellular location">
    <subcellularLocation>
        <location evidence="1">Cell membrane</location>
        <topology evidence="1">Multi-pass membrane protein</topology>
    </subcellularLocation>
</comment>
<dbReference type="Pfam" id="PF20501">
    <property type="entry name" value="MbhE"/>
    <property type="match status" value="1"/>
</dbReference>
<sequence length="340" mass="37246">MRSDHTEESRFERFLHWAEGEEADQGSEEAEDPERAEFVEYLEYIDSHEPMDFGAYRLMRMRERAAKGIPQPAVPGHHAVVEQRAVRAGGRKRGYRPGTLKKLVRVYRILSVCVTMVLMLTLLLVALSMPRFGDPEAPAINEVSQRYLEKGVEETGAVNAVAGMILDYRAFDTFGESTVLFAAAMSVVLLLRKTGKEDGQTAPCDSVLAQMGRLILPAVMMFGVYVVLNGHLSPGGGFSGGTVLGCGLILCSMILGSEEMERLLPPRRITAVTVTCLLAYGLMKGYSFFTGANHLGWEVPKGTPGAIFSAGFILPLNICVGIIVACTMYTFFTLFSQKEG</sequence>